<dbReference type="Proteomes" id="UP000076925">
    <property type="component" value="Unassembled WGS sequence"/>
</dbReference>
<evidence type="ECO:0000313" key="1">
    <source>
        <dbReference type="EMBL" id="KYC34889.1"/>
    </source>
</evidence>
<accession>A0A139WR35</accession>
<dbReference type="SUPFAM" id="SSF47413">
    <property type="entry name" value="lambda repressor-like DNA-binding domains"/>
    <property type="match status" value="1"/>
</dbReference>
<dbReference type="OrthoDB" id="488023at2"/>
<dbReference type="EMBL" id="ANNX02000064">
    <property type="protein sequence ID" value="KYC34889.1"/>
    <property type="molecule type" value="Genomic_DNA"/>
</dbReference>
<dbReference type="AlphaFoldDB" id="A0A139WR35"/>
<name>A0A139WR35_9CYAN</name>
<keyword evidence="2" id="KW-1185">Reference proteome</keyword>
<organism evidence="1 2">
    <name type="scientific">Scytonema hofmannii PCC 7110</name>
    <dbReference type="NCBI Taxonomy" id="128403"/>
    <lineage>
        <taxon>Bacteria</taxon>
        <taxon>Bacillati</taxon>
        <taxon>Cyanobacteriota</taxon>
        <taxon>Cyanophyceae</taxon>
        <taxon>Nostocales</taxon>
        <taxon>Scytonemataceae</taxon>
        <taxon>Scytonema</taxon>
    </lineage>
</organism>
<reference evidence="1 2" key="1">
    <citation type="journal article" date="2013" name="Genome Biol. Evol.">
        <title>Genomes of Stigonematalean cyanobacteria (subsection V) and the evolution of oxygenic photosynthesis from prokaryotes to plastids.</title>
        <authorList>
            <person name="Dagan T."/>
            <person name="Roettger M."/>
            <person name="Stucken K."/>
            <person name="Landan G."/>
            <person name="Koch R."/>
            <person name="Major P."/>
            <person name="Gould S.B."/>
            <person name="Goremykin V.V."/>
            <person name="Rippka R."/>
            <person name="Tandeau de Marsac N."/>
            <person name="Gugger M."/>
            <person name="Lockhart P.J."/>
            <person name="Allen J.F."/>
            <person name="Brune I."/>
            <person name="Maus I."/>
            <person name="Puhler A."/>
            <person name="Martin W.F."/>
        </authorList>
    </citation>
    <scope>NUCLEOTIDE SEQUENCE [LARGE SCALE GENOMIC DNA]</scope>
    <source>
        <strain evidence="1 2">PCC 7110</strain>
    </source>
</reference>
<gene>
    <name evidence="1" type="ORF">WA1_50140</name>
</gene>
<proteinExistence type="predicted"/>
<dbReference type="InterPro" id="IPR010982">
    <property type="entry name" value="Lambda_DNA-bd_dom_sf"/>
</dbReference>
<sequence length="125" mass="13445">MNISRAFDETLKKYGVTGAALARKANISPSHVSQFRNSKGGDVTHTSLEKMLEAMESLAPGSKLYFCLLVAGKNPVEYLSGNLTDLSSLVLAASPHEKAQIFYALGRWVVGSRETTDTATLPEAV</sequence>
<evidence type="ECO:0000313" key="2">
    <source>
        <dbReference type="Proteomes" id="UP000076925"/>
    </source>
</evidence>
<comment type="caution">
    <text evidence="1">The sequence shown here is derived from an EMBL/GenBank/DDBJ whole genome shotgun (WGS) entry which is preliminary data.</text>
</comment>
<dbReference type="GO" id="GO:0003677">
    <property type="term" value="F:DNA binding"/>
    <property type="evidence" value="ECO:0007669"/>
    <property type="project" value="InterPro"/>
</dbReference>
<dbReference type="RefSeq" id="WP_017741078.1">
    <property type="nucleotide sequence ID" value="NZ_KQ976355.1"/>
</dbReference>
<protein>
    <submittedName>
        <fullName evidence="1">Uncharacterized protein</fullName>
    </submittedName>
</protein>